<feature type="domain" description="RCK C-terminal" evidence="2">
    <location>
        <begin position="150"/>
        <end position="233"/>
    </location>
</feature>
<feature type="domain" description="RCK N-terminal" evidence="1">
    <location>
        <begin position="18"/>
        <end position="134"/>
    </location>
</feature>
<dbReference type="GO" id="GO:0006813">
    <property type="term" value="P:potassium ion transport"/>
    <property type="evidence" value="ECO:0007669"/>
    <property type="project" value="InterPro"/>
</dbReference>
<dbReference type="InterPro" id="IPR050721">
    <property type="entry name" value="Trk_Ktr_HKT_K-transport"/>
</dbReference>
<dbReference type="Gene3D" id="3.40.50.720">
    <property type="entry name" value="NAD(P)-binding Rossmann-like Domain"/>
    <property type="match status" value="1"/>
</dbReference>
<dbReference type="EMBL" id="DYUK01000063">
    <property type="protein sequence ID" value="HJG79299.1"/>
    <property type="molecule type" value="Genomic_DNA"/>
</dbReference>
<accession>A0A921MDB1</accession>
<dbReference type="InterPro" id="IPR036291">
    <property type="entry name" value="NAD(P)-bd_dom_sf"/>
</dbReference>
<reference evidence="3" key="2">
    <citation type="submission" date="2021-09" db="EMBL/GenBank/DDBJ databases">
        <authorList>
            <person name="Gilroy R."/>
        </authorList>
    </citation>
    <scope>NUCLEOTIDE SEQUENCE</scope>
    <source>
        <strain evidence="3">ChiGjej5B5-7349</strain>
    </source>
</reference>
<proteinExistence type="predicted"/>
<dbReference type="PROSITE" id="PS51201">
    <property type="entry name" value="RCK_N"/>
    <property type="match status" value="1"/>
</dbReference>
<dbReference type="InterPro" id="IPR003148">
    <property type="entry name" value="RCK_N"/>
</dbReference>
<dbReference type="InterPro" id="IPR006037">
    <property type="entry name" value="RCK_C"/>
</dbReference>
<dbReference type="Pfam" id="PF02254">
    <property type="entry name" value="TrkA_N"/>
    <property type="match status" value="1"/>
</dbReference>
<dbReference type="Pfam" id="PF02080">
    <property type="entry name" value="TrkA_C"/>
    <property type="match status" value="1"/>
</dbReference>
<dbReference type="AlphaFoldDB" id="A0A921MDB1"/>
<dbReference type="PANTHER" id="PTHR43833">
    <property type="entry name" value="POTASSIUM CHANNEL PROTEIN 2-RELATED-RELATED"/>
    <property type="match status" value="1"/>
</dbReference>
<dbReference type="PANTHER" id="PTHR43833:SF7">
    <property type="entry name" value="KTR SYSTEM POTASSIUM UPTAKE PROTEIN C"/>
    <property type="match status" value="1"/>
</dbReference>
<comment type="caution">
    <text evidence="3">The sequence shown here is derived from an EMBL/GenBank/DDBJ whole genome shotgun (WGS) entry which is preliminary data.</text>
</comment>
<evidence type="ECO:0000313" key="3">
    <source>
        <dbReference type="EMBL" id="HJG79299.1"/>
    </source>
</evidence>
<name>A0A921MDB1_9MICO</name>
<dbReference type="PROSITE" id="PS51202">
    <property type="entry name" value="RCK_C"/>
    <property type="match status" value="1"/>
</dbReference>
<dbReference type="Gene3D" id="3.30.70.1450">
    <property type="entry name" value="Regulator of K+ conductance, C-terminal domain"/>
    <property type="match status" value="1"/>
</dbReference>
<organism evidence="3 4">
    <name type="scientific">Brevibacterium senegalense</name>
    <dbReference type="NCBI Taxonomy" id="1033736"/>
    <lineage>
        <taxon>Bacteria</taxon>
        <taxon>Bacillati</taxon>
        <taxon>Actinomycetota</taxon>
        <taxon>Actinomycetes</taxon>
        <taxon>Micrococcales</taxon>
        <taxon>Brevibacteriaceae</taxon>
        <taxon>Brevibacterium</taxon>
    </lineage>
</organism>
<dbReference type="Proteomes" id="UP000784435">
    <property type="component" value="Unassembled WGS sequence"/>
</dbReference>
<dbReference type="SUPFAM" id="SSF51735">
    <property type="entry name" value="NAD(P)-binding Rossmann-fold domains"/>
    <property type="match status" value="1"/>
</dbReference>
<dbReference type="InterPro" id="IPR036721">
    <property type="entry name" value="RCK_C_sf"/>
</dbReference>
<evidence type="ECO:0000259" key="1">
    <source>
        <dbReference type="PROSITE" id="PS51201"/>
    </source>
</evidence>
<dbReference type="SUPFAM" id="SSF116726">
    <property type="entry name" value="TrkA C-terminal domain-like"/>
    <property type="match status" value="1"/>
</dbReference>
<sequence>MRGVGLRALRSSDWEGSSSGVLVVGLGRFGSATARSLMHMGREVMAIEKNPELVQEWSAKLTHVVEADATHIEALRQLGAGEFGTAVVGIGSSIEASVLTTANLIDLGVEQIWAKAISDAHGKILRRIGAEHVLYPETEAGDRVAHLMNTRMIDYIDFDDGHFAVVKMRPPESVKEKTLSEARIRDRFGVTVVGIKAPGKEFTYADMDTRIGRQDVLIVAGHVDRLGAFAKHS</sequence>
<dbReference type="GO" id="GO:0008324">
    <property type="term" value="F:monoatomic cation transmembrane transporter activity"/>
    <property type="evidence" value="ECO:0007669"/>
    <property type="project" value="InterPro"/>
</dbReference>
<protein>
    <submittedName>
        <fullName evidence="3">TrkA family potassium uptake protein</fullName>
    </submittedName>
</protein>
<gene>
    <name evidence="3" type="ORF">K8V08_02680</name>
</gene>
<evidence type="ECO:0000259" key="2">
    <source>
        <dbReference type="PROSITE" id="PS51202"/>
    </source>
</evidence>
<reference evidence="3" key="1">
    <citation type="journal article" date="2021" name="PeerJ">
        <title>Extensive microbial diversity within the chicken gut microbiome revealed by metagenomics and culture.</title>
        <authorList>
            <person name="Gilroy R."/>
            <person name="Ravi A."/>
            <person name="Getino M."/>
            <person name="Pursley I."/>
            <person name="Horton D.L."/>
            <person name="Alikhan N.F."/>
            <person name="Baker D."/>
            <person name="Gharbi K."/>
            <person name="Hall N."/>
            <person name="Watson M."/>
            <person name="Adriaenssens E.M."/>
            <person name="Foster-Nyarko E."/>
            <person name="Jarju S."/>
            <person name="Secka A."/>
            <person name="Antonio M."/>
            <person name="Oren A."/>
            <person name="Chaudhuri R.R."/>
            <person name="La Ragione R."/>
            <person name="Hildebrand F."/>
            <person name="Pallen M.J."/>
        </authorList>
    </citation>
    <scope>NUCLEOTIDE SEQUENCE</scope>
    <source>
        <strain evidence="3">ChiGjej5B5-7349</strain>
    </source>
</reference>
<evidence type="ECO:0000313" key="4">
    <source>
        <dbReference type="Proteomes" id="UP000784435"/>
    </source>
</evidence>